<accession>A0A1H8QJZ4</accession>
<dbReference type="EMBL" id="FODO01000012">
    <property type="protein sequence ID" value="SEO54224.1"/>
    <property type="molecule type" value="Genomic_DNA"/>
</dbReference>
<dbReference type="AlphaFoldDB" id="A0A1H8QJZ4"/>
<reference evidence="2" key="1">
    <citation type="submission" date="2016-10" db="EMBL/GenBank/DDBJ databases">
        <authorList>
            <person name="Varghese N."/>
            <person name="Submissions S."/>
        </authorList>
    </citation>
    <scope>NUCLEOTIDE SEQUENCE [LARGE SCALE GENOMIC DNA]</scope>
    <source>
        <strain evidence="2">Nm76</strain>
    </source>
</reference>
<dbReference type="STRING" id="42354.SAMN05216333_11210"/>
<dbReference type="InterPro" id="IPR009731">
    <property type="entry name" value="P-like"/>
</dbReference>
<proteinExistence type="predicted"/>
<dbReference type="Pfam" id="PF06992">
    <property type="entry name" value="Phage_lambda_P"/>
    <property type="match status" value="1"/>
</dbReference>
<name>A0A1H8QJZ4_9PROT</name>
<organism evidence="1 2">
    <name type="scientific">Nitrosomonas oligotropha</name>
    <dbReference type="NCBI Taxonomy" id="42354"/>
    <lineage>
        <taxon>Bacteria</taxon>
        <taxon>Pseudomonadati</taxon>
        <taxon>Pseudomonadota</taxon>
        <taxon>Betaproteobacteria</taxon>
        <taxon>Nitrosomonadales</taxon>
        <taxon>Nitrosomonadaceae</taxon>
        <taxon>Nitrosomonas</taxon>
    </lineage>
</organism>
<dbReference type="Proteomes" id="UP000198814">
    <property type="component" value="Unassembled WGS sequence"/>
</dbReference>
<evidence type="ECO:0000313" key="2">
    <source>
        <dbReference type="Proteomes" id="UP000198814"/>
    </source>
</evidence>
<gene>
    <name evidence="1" type="ORF">SAMN05216333_11210</name>
</gene>
<dbReference type="GO" id="GO:0006270">
    <property type="term" value="P:DNA replication initiation"/>
    <property type="evidence" value="ECO:0007669"/>
    <property type="project" value="InterPro"/>
</dbReference>
<sequence length="213" mass="24225">MTEVGSSKVIWLTTSPRFKGKKPIDYLFEKLDLLYPKRWKDQFASPSHVESWKQCWGEELDEMGITFEEVRVGLKRCITMYDWPPSFPEFIKSCRPSLDYERAFIEATEQMALRKTGKDRWSNPAIFWAAVKLGGDLTNFPYLAIKGRWKSALDKATEDIRNGDLSPEIPPRIKALPAPGKTTVSVGEAKKRFAEIHEILSRKVVNKAEGGGG</sequence>
<protein>
    <submittedName>
        <fullName evidence="1">Uncharacterized protein</fullName>
    </submittedName>
</protein>
<keyword evidence="2" id="KW-1185">Reference proteome</keyword>
<evidence type="ECO:0000313" key="1">
    <source>
        <dbReference type="EMBL" id="SEO54224.1"/>
    </source>
</evidence>